<dbReference type="InterPro" id="IPR051329">
    <property type="entry name" value="NIR_SIR_4Fe-4S"/>
</dbReference>
<evidence type="ECO:0000313" key="11">
    <source>
        <dbReference type="Proteomes" id="UP001139311"/>
    </source>
</evidence>
<evidence type="ECO:0000256" key="7">
    <source>
        <dbReference type="ARBA" id="ARBA00023014"/>
    </source>
</evidence>
<evidence type="ECO:0000313" key="10">
    <source>
        <dbReference type="EMBL" id="MCB4823464.1"/>
    </source>
</evidence>
<dbReference type="GO" id="GO:0016491">
    <property type="term" value="F:oxidoreductase activity"/>
    <property type="evidence" value="ECO:0007669"/>
    <property type="project" value="UniProtKB-KW"/>
</dbReference>
<keyword evidence="7" id="KW-0411">Iron-sulfur</keyword>
<reference evidence="10" key="1">
    <citation type="submission" date="2021-10" db="EMBL/GenBank/DDBJ databases">
        <title>Roseicella aerolatum sp. nov., isolated from aerosols of e-waste dismantling site.</title>
        <authorList>
            <person name="Qin T."/>
        </authorList>
    </citation>
    <scope>NUCLEOTIDE SEQUENCE</scope>
    <source>
        <strain evidence="10">GB24</strain>
    </source>
</reference>
<dbReference type="RefSeq" id="WP_226610223.1">
    <property type="nucleotide sequence ID" value="NZ_JAJAQI010000026.1"/>
</dbReference>
<dbReference type="GO" id="GO:0046872">
    <property type="term" value="F:metal ion binding"/>
    <property type="evidence" value="ECO:0007669"/>
    <property type="project" value="UniProtKB-KW"/>
</dbReference>
<keyword evidence="5" id="KW-0560">Oxidoreductase</keyword>
<dbReference type="InterPro" id="IPR005117">
    <property type="entry name" value="NiRdtase/SiRdtase_haem-b_fer"/>
</dbReference>
<dbReference type="InterPro" id="IPR006067">
    <property type="entry name" value="NO2/SO3_Rdtase_4Fe4S_dom"/>
</dbReference>
<dbReference type="EMBL" id="JAJAQI010000026">
    <property type="protein sequence ID" value="MCB4823464.1"/>
    <property type="molecule type" value="Genomic_DNA"/>
</dbReference>
<dbReference type="Gene3D" id="3.90.480.10">
    <property type="entry name" value="Sulfite Reductase Hemoprotein,Domain 2"/>
    <property type="match status" value="1"/>
</dbReference>
<keyword evidence="4" id="KW-0479">Metal-binding</keyword>
<evidence type="ECO:0000259" key="8">
    <source>
        <dbReference type="Pfam" id="PF01077"/>
    </source>
</evidence>
<dbReference type="PANTHER" id="PTHR32439">
    <property type="entry name" value="FERREDOXIN--NITRITE REDUCTASE, CHLOROPLASTIC"/>
    <property type="match status" value="1"/>
</dbReference>
<evidence type="ECO:0000256" key="6">
    <source>
        <dbReference type="ARBA" id="ARBA00023004"/>
    </source>
</evidence>
<dbReference type="AlphaFoldDB" id="A0A9X1L9A5"/>
<evidence type="ECO:0000259" key="9">
    <source>
        <dbReference type="Pfam" id="PF03460"/>
    </source>
</evidence>
<dbReference type="Gene3D" id="3.30.413.10">
    <property type="entry name" value="Sulfite Reductase Hemoprotein, domain 1"/>
    <property type="match status" value="2"/>
</dbReference>
<comment type="caution">
    <text evidence="10">The sequence shown here is derived from an EMBL/GenBank/DDBJ whole genome shotgun (WGS) entry which is preliminary data.</text>
</comment>
<dbReference type="InterPro" id="IPR045854">
    <property type="entry name" value="NO2/SO3_Rdtase_4Fe4S_sf"/>
</dbReference>
<dbReference type="GO" id="GO:0051539">
    <property type="term" value="F:4 iron, 4 sulfur cluster binding"/>
    <property type="evidence" value="ECO:0007669"/>
    <property type="project" value="UniProtKB-KW"/>
</dbReference>
<organism evidence="10 11">
    <name type="scientific">Roseicella aerolata</name>
    <dbReference type="NCBI Taxonomy" id="2883479"/>
    <lineage>
        <taxon>Bacteria</taxon>
        <taxon>Pseudomonadati</taxon>
        <taxon>Pseudomonadota</taxon>
        <taxon>Alphaproteobacteria</taxon>
        <taxon>Acetobacterales</taxon>
        <taxon>Roseomonadaceae</taxon>
        <taxon>Roseicella</taxon>
    </lineage>
</organism>
<sequence>MNAISKPGLPAPSYPPHARTYRYDEVDREFLQERIAEFTGQIERRLRGELTEDEFKPLRLMNGLYLQLHAYMYRIAIPYGILNATQLRQLAMIARRWDRGFGHFTTRQNIQFNWTKLEDVPDIARALADVDMHAIQTSGNCIRNTTTDEYAGASPDEVVDPRIYAEIIRQWSTLHPEFTWLPRKFKIAISGAPHDRVALQVHDIAVQAKQNAAGEIGFEIWAGGGLGRTPILATRLRDWVPEEEFLAYLEAVLRVYNALGQRENIYKARIKILVRDLGEEFRQRVEQEFARLPKQRYRLDPEIVAQIAAHFAPPPFAALPDNPAGFAGMLAGNAEFAAWAGRSVRAHRQPGYASVTISLKPIGGIPGDASAEQMEAVAALAERHSFGEIRVSHVQNLVLPHVRQEDLPAVWQGLREAGLATPNIGLISDIIACPGMDYCALATARSIPVAQMISERFADLDRQHDIGECFINISGCINACGHHHVGHIGILGVDKRGAESYQITLGGSATNDAALGELVGPGFAYDQVTDAVETILRTHLAHRRPGERFIDTYRRIGLAPFKEALYAAA</sequence>
<evidence type="ECO:0000256" key="1">
    <source>
        <dbReference type="ARBA" id="ARBA00010429"/>
    </source>
</evidence>
<evidence type="ECO:0000256" key="3">
    <source>
        <dbReference type="ARBA" id="ARBA00022617"/>
    </source>
</evidence>
<feature type="domain" description="Nitrite/sulphite reductase 4Fe-4S" evidence="8">
    <location>
        <begin position="138"/>
        <end position="290"/>
    </location>
</feature>
<keyword evidence="2" id="KW-0004">4Fe-4S</keyword>
<protein>
    <submittedName>
        <fullName evidence="10">Nitrite/sulfite reductase</fullName>
    </submittedName>
</protein>
<dbReference type="PANTHER" id="PTHR32439:SF0">
    <property type="entry name" value="FERREDOXIN--NITRITE REDUCTASE, CHLOROPLASTIC"/>
    <property type="match status" value="1"/>
</dbReference>
<keyword evidence="6" id="KW-0408">Iron</keyword>
<accession>A0A9X1L9A5</accession>
<gene>
    <name evidence="10" type="ORF">LHA35_17170</name>
</gene>
<evidence type="ECO:0000256" key="2">
    <source>
        <dbReference type="ARBA" id="ARBA00022485"/>
    </source>
</evidence>
<evidence type="ECO:0000256" key="5">
    <source>
        <dbReference type="ARBA" id="ARBA00023002"/>
    </source>
</evidence>
<dbReference type="GO" id="GO:0020037">
    <property type="term" value="F:heme binding"/>
    <property type="evidence" value="ECO:0007669"/>
    <property type="project" value="InterPro"/>
</dbReference>
<feature type="domain" description="Nitrite/sulphite reductase 4Fe-4S" evidence="8">
    <location>
        <begin position="429"/>
        <end position="565"/>
    </location>
</feature>
<keyword evidence="3" id="KW-0349">Heme</keyword>
<feature type="domain" description="Nitrite/Sulfite reductase ferredoxin-like" evidence="9">
    <location>
        <begin position="354"/>
        <end position="417"/>
    </location>
</feature>
<dbReference type="Proteomes" id="UP001139311">
    <property type="component" value="Unassembled WGS sequence"/>
</dbReference>
<dbReference type="Pfam" id="PF03460">
    <property type="entry name" value="NIR_SIR_ferr"/>
    <property type="match status" value="2"/>
</dbReference>
<dbReference type="Gene3D" id="3.90.480.20">
    <property type="match status" value="1"/>
</dbReference>
<keyword evidence="11" id="KW-1185">Reference proteome</keyword>
<name>A0A9X1L9A5_9PROT</name>
<dbReference type="Pfam" id="PF01077">
    <property type="entry name" value="NIR_SIR"/>
    <property type="match status" value="2"/>
</dbReference>
<feature type="domain" description="Nitrite/Sulfite reductase ferredoxin-like" evidence="9">
    <location>
        <begin position="71"/>
        <end position="129"/>
    </location>
</feature>
<comment type="similarity">
    <text evidence="1">Belongs to the nitrite and sulfite reductase 4Fe-4S domain family.</text>
</comment>
<dbReference type="SUPFAM" id="SSF55124">
    <property type="entry name" value="Nitrite/Sulfite reductase N-terminal domain-like"/>
    <property type="match status" value="2"/>
</dbReference>
<proteinExistence type="inferred from homology"/>
<dbReference type="SUPFAM" id="SSF56014">
    <property type="entry name" value="Nitrite and sulphite reductase 4Fe-4S domain-like"/>
    <property type="match status" value="2"/>
</dbReference>
<evidence type="ECO:0000256" key="4">
    <source>
        <dbReference type="ARBA" id="ARBA00022723"/>
    </source>
</evidence>
<dbReference type="InterPro" id="IPR036136">
    <property type="entry name" value="Nit/Sulf_reduc_fer-like_dom_sf"/>
</dbReference>